<accession>A0AAU7C579</accession>
<organism evidence="1">
    <name type="scientific">Limosilactobacillus allomucosae</name>
    <dbReference type="NCBI Taxonomy" id="3142938"/>
    <lineage>
        <taxon>Bacteria</taxon>
        <taxon>Bacillati</taxon>
        <taxon>Bacillota</taxon>
        <taxon>Bacilli</taxon>
        <taxon>Lactobacillales</taxon>
        <taxon>Lactobacillaceae</taxon>
        <taxon>Limosilactobacillus</taxon>
    </lineage>
</organism>
<name>A0AAU7C579_9LACO</name>
<gene>
    <name evidence="1" type="ORF">ABC765_02235</name>
</gene>
<protein>
    <submittedName>
        <fullName evidence="1">Uncharacterized protein</fullName>
    </submittedName>
</protein>
<reference evidence="1" key="1">
    <citation type="submission" date="2024-04" db="EMBL/GenBank/DDBJ databases">
        <title>Limosilactobacillus allomucosae sp. nov., a novel species isolated from wild boar faecal samples as a potential probiotics for domestic pigs.</title>
        <authorList>
            <person name="Chen B."/>
        </authorList>
    </citation>
    <scope>NUCLEOTIDE SEQUENCE</scope>
    <source>
        <strain evidence="1">WILCCON 0051</strain>
    </source>
</reference>
<proteinExistence type="predicted"/>
<dbReference type="EMBL" id="CP154878">
    <property type="protein sequence ID" value="XBG95964.1"/>
    <property type="molecule type" value="Genomic_DNA"/>
</dbReference>
<dbReference type="AlphaFoldDB" id="A0AAU7C579"/>
<sequence length="81" mass="9483">MKNQLLDNLFDLEETLANLKSIQLLLDRQFDALHDSNHKEYELETMTASINYLLGEFSKNNNQSEQLLQKMVKVIANELDR</sequence>
<dbReference type="RefSeq" id="WP_272216458.1">
    <property type="nucleotide sequence ID" value="NZ_CP154878.1"/>
</dbReference>
<evidence type="ECO:0000313" key="1">
    <source>
        <dbReference type="EMBL" id="XBG95964.1"/>
    </source>
</evidence>
<dbReference type="KEGG" id="lalo:ABC765_02235"/>